<dbReference type="PANTHER" id="PTHR35936:SF19">
    <property type="entry name" value="AMINO-ACID-BINDING PROTEIN YXEM-RELATED"/>
    <property type="match status" value="1"/>
</dbReference>
<dbReference type="Proteomes" id="UP000199598">
    <property type="component" value="Unassembled WGS sequence"/>
</dbReference>
<evidence type="ECO:0000256" key="1">
    <source>
        <dbReference type="ARBA" id="ARBA00022729"/>
    </source>
</evidence>
<name>A0A1I4EIN6_9HYPH</name>
<dbReference type="Gene3D" id="3.40.190.10">
    <property type="entry name" value="Periplasmic binding protein-like II"/>
    <property type="match status" value="2"/>
</dbReference>
<comment type="caution">
    <text evidence="4">The sequence shown here is derived from an EMBL/GenBank/DDBJ whole genome shotgun (WGS) entry which is preliminary data.</text>
</comment>
<reference evidence="4 5" key="1">
    <citation type="submission" date="2016-10" db="EMBL/GenBank/DDBJ databases">
        <authorList>
            <person name="Varghese N."/>
            <person name="Submissions S."/>
        </authorList>
    </citation>
    <scope>NUCLEOTIDE SEQUENCE [LARGE SCALE GENOMIC DNA]</scope>
    <source>
        <strain evidence="4 5">DSM 16392</strain>
    </source>
</reference>
<protein>
    <submittedName>
        <fullName evidence="4">Polar amino acid transport system substrate-binding protein</fullName>
    </submittedName>
</protein>
<dbReference type="PANTHER" id="PTHR35936">
    <property type="entry name" value="MEMBRANE-BOUND LYTIC MUREIN TRANSGLYCOSYLASE F"/>
    <property type="match status" value="1"/>
</dbReference>
<feature type="signal peptide" evidence="2">
    <location>
        <begin position="1"/>
        <end position="27"/>
    </location>
</feature>
<keyword evidence="5" id="KW-1185">Reference proteome</keyword>
<dbReference type="Pfam" id="PF00497">
    <property type="entry name" value="SBP_bac_3"/>
    <property type="match status" value="1"/>
</dbReference>
<evidence type="ECO:0000259" key="3">
    <source>
        <dbReference type="SMART" id="SM00062"/>
    </source>
</evidence>
<evidence type="ECO:0000313" key="4">
    <source>
        <dbReference type="EMBL" id="SFL05594.1"/>
    </source>
</evidence>
<organism evidence="4 5">
    <name type="scientific">Pseudovibrio ascidiaceicola</name>
    <dbReference type="NCBI Taxonomy" id="285279"/>
    <lineage>
        <taxon>Bacteria</taxon>
        <taxon>Pseudomonadati</taxon>
        <taxon>Pseudomonadota</taxon>
        <taxon>Alphaproteobacteria</taxon>
        <taxon>Hyphomicrobiales</taxon>
        <taxon>Stappiaceae</taxon>
        <taxon>Pseudovibrio</taxon>
    </lineage>
</organism>
<dbReference type="SMART" id="SM00062">
    <property type="entry name" value="PBPb"/>
    <property type="match status" value="1"/>
</dbReference>
<proteinExistence type="predicted"/>
<dbReference type="EMBL" id="FOSK01000015">
    <property type="protein sequence ID" value="SFL05594.1"/>
    <property type="molecule type" value="Genomic_DNA"/>
</dbReference>
<feature type="domain" description="Solute-binding protein family 3/N-terminal" evidence="3">
    <location>
        <begin position="39"/>
        <end position="274"/>
    </location>
</feature>
<evidence type="ECO:0000256" key="2">
    <source>
        <dbReference type="SAM" id="SignalP"/>
    </source>
</evidence>
<gene>
    <name evidence="4" type="ORF">SAMN04488518_11591</name>
</gene>
<feature type="chain" id="PRO_5045901958" evidence="2">
    <location>
        <begin position="28"/>
        <end position="280"/>
    </location>
</feature>
<dbReference type="SUPFAM" id="SSF53850">
    <property type="entry name" value="Periplasmic binding protein-like II"/>
    <property type="match status" value="1"/>
</dbReference>
<keyword evidence="1 2" id="KW-0732">Signal</keyword>
<dbReference type="RefSeq" id="WP_093523182.1">
    <property type="nucleotide sequence ID" value="NZ_FOSK01000015.1"/>
</dbReference>
<accession>A0A1I4EIN6</accession>
<evidence type="ECO:0000313" key="5">
    <source>
        <dbReference type="Proteomes" id="UP000199598"/>
    </source>
</evidence>
<dbReference type="InterPro" id="IPR001638">
    <property type="entry name" value="Solute-binding_3/MltF_N"/>
</dbReference>
<sequence>MNIIKSIASIGSVVSVSFLALSQPAFSGEVMDRVMESKVIRVATNSGYPPASFLNADGVFEGYDIDVSKEVAKRMGAKAEFLNPAWEAITSGKWGGRWEMSIGSMTPTPARAKVLDFPAVYYYTPAAFYVHKDASYETVSELNGKRIGASTGSTFEYYLQHELKLDPAYSPAFEFAVTPGEVRTYEADSNVLDDLRLGDGKRLDAGITSVPTILEAIKANYPIRILGEAVFFEPLAVVTSRDDPDFSKKVGEIIEEMRADGTLVELSKKWFGADLVTTTH</sequence>